<dbReference type="RefSeq" id="WP_055171823.1">
    <property type="nucleotide sequence ID" value="NZ_CZAI01000004.1"/>
</dbReference>
<dbReference type="SUPFAM" id="SSF52540">
    <property type="entry name" value="P-loop containing nucleoside triphosphate hydrolases"/>
    <property type="match status" value="1"/>
</dbReference>
<proteinExistence type="predicted"/>
<evidence type="ECO:0000313" key="1">
    <source>
        <dbReference type="EMBL" id="CUP40633.1"/>
    </source>
</evidence>
<organism evidence="1 2">
    <name type="scientific">Bacteroides caccae</name>
    <dbReference type="NCBI Taxonomy" id="47678"/>
    <lineage>
        <taxon>Bacteria</taxon>
        <taxon>Pseudomonadati</taxon>
        <taxon>Bacteroidota</taxon>
        <taxon>Bacteroidia</taxon>
        <taxon>Bacteroidales</taxon>
        <taxon>Bacteroidaceae</taxon>
        <taxon>Bacteroides</taxon>
    </lineage>
</organism>
<dbReference type="InterPro" id="IPR027417">
    <property type="entry name" value="P-loop_NTPase"/>
</dbReference>
<sequence>MKELFNIIPNSTGDGFRMQLSTGVIDVPDDNGGYIISSGCGSGKTESIKSLIRQKYNSGILYCVDTRDELGKMYDWILANLVNRELGYGDILRESDVMIISSDKERSSFLNQYRDNPEILMEKKIILITHVRFWTDLINYFLIYRPQVPVDSFDGDFRKLMVRPDLRRYILFDETPTFIRPFVEFDRTILGVFSKTDDTGNIICMSPEEIGIYYDHFIRNTKNDLFNQSYRINRIKRDVALNLIPQYYDSWMLSESDKAGITFYPVDLCPLGVYINTHVLIFEGAGDLLFKDSRNFRLLDVDRKYNCVTEFRKIDFGLFRRNLNPRRFDEFTNRIAMLINKPTLVVCWKDINGGDDGPGKSEYAEQLSEALLLKGVPKELFTVTYYGSSDNKSTNNYRDIDQIVMCGDWTLPNIESARIRRAYGTTTDTQNQKDWFFSQLITRIGIRKHDGGTYTVYYTDDFKYDFIGRMYAYFNENRVISSSHSRESSDWKNRLDRMNIRSNLKNEIIQLAMADEDMRNAIGMDWEYTKEVSFDYLENLGIKRSARERRRYNKLIRVLEKIKITLLIE</sequence>
<reference evidence="1 2" key="1">
    <citation type="submission" date="2015-09" db="EMBL/GenBank/DDBJ databases">
        <authorList>
            <consortium name="Pathogen Informatics"/>
        </authorList>
    </citation>
    <scope>NUCLEOTIDE SEQUENCE [LARGE SCALE GENOMIC DNA]</scope>
    <source>
        <strain evidence="1 2">2789STDY5834880</strain>
    </source>
</reference>
<name>A0A174MWD5_9BACE</name>
<dbReference type="Proteomes" id="UP000095657">
    <property type="component" value="Unassembled WGS sequence"/>
</dbReference>
<protein>
    <submittedName>
        <fullName evidence="1">Uncharacterized protein</fullName>
    </submittedName>
</protein>
<dbReference type="AlphaFoldDB" id="A0A174MWD5"/>
<gene>
    <name evidence="1" type="ORF">ERS852494_02183</name>
</gene>
<accession>A0A174MWD5</accession>
<dbReference type="EMBL" id="CZAI01000004">
    <property type="protein sequence ID" value="CUP40633.1"/>
    <property type="molecule type" value="Genomic_DNA"/>
</dbReference>
<evidence type="ECO:0000313" key="2">
    <source>
        <dbReference type="Proteomes" id="UP000095657"/>
    </source>
</evidence>